<keyword evidence="2" id="KW-0648">Protein biosynthesis</keyword>
<dbReference type="InterPro" id="IPR023635">
    <property type="entry name" value="Peptide_deformylase"/>
</dbReference>
<dbReference type="PANTHER" id="PTHR10458:SF22">
    <property type="entry name" value="PEPTIDE DEFORMYLASE"/>
    <property type="match status" value="1"/>
</dbReference>
<protein>
    <recommendedName>
        <fullName evidence="2">Peptide deformylase</fullName>
        <shortName evidence="2">PDF</shortName>
        <ecNumber evidence="2">3.5.1.88</ecNumber>
    </recommendedName>
    <alternativeName>
        <fullName evidence="2">Polypeptide deformylase</fullName>
    </alternativeName>
</protein>
<feature type="binding site" evidence="2">
    <location>
        <position position="90"/>
    </location>
    <ligand>
        <name>Fe cation</name>
        <dbReference type="ChEBI" id="CHEBI:24875"/>
    </ligand>
</feature>
<comment type="similarity">
    <text evidence="1 2">Belongs to the polypeptide deformylase family.</text>
</comment>
<dbReference type="GO" id="GO:0006412">
    <property type="term" value="P:translation"/>
    <property type="evidence" value="ECO:0007669"/>
    <property type="project" value="UniProtKB-UniRule"/>
</dbReference>
<evidence type="ECO:0000256" key="1">
    <source>
        <dbReference type="ARBA" id="ARBA00010759"/>
    </source>
</evidence>
<dbReference type="EC" id="3.5.1.88" evidence="2"/>
<dbReference type="Proteomes" id="UP000289537">
    <property type="component" value="Chromosome"/>
</dbReference>
<dbReference type="Pfam" id="PF01327">
    <property type="entry name" value="Pep_deformylase"/>
    <property type="match status" value="1"/>
</dbReference>
<evidence type="ECO:0000313" key="3">
    <source>
        <dbReference type="EMBL" id="BBA85119.1"/>
    </source>
</evidence>
<proteinExistence type="inferred from homology"/>
<feature type="active site" evidence="2">
    <location>
        <position position="135"/>
    </location>
</feature>
<comment type="cofactor">
    <cofactor evidence="2">
        <name>Fe(2+)</name>
        <dbReference type="ChEBI" id="CHEBI:29033"/>
    </cofactor>
    <text evidence="2">Binds 1 Fe(2+) ion.</text>
</comment>
<dbReference type="CDD" id="cd00487">
    <property type="entry name" value="Pep_deformylase"/>
    <property type="match status" value="1"/>
</dbReference>
<evidence type="ECO:0000256" key="2">
    <source>
        <dbReference type="HAMAP-Rule" id="MF_00163"/>
    </source>
</evidence>
<dbReference type="InterPro" id="IPR036821">
    <property type="entry name" value="Peptide_deformylase_sf"/>
</dbReference>
<reference evidence="3 4" key="1">
    <citation type="journal article" date="2017" name="Proc. Natl. Acad. Sci. U.S.A.">
        <title>Small genome symbiont underlies cuticle hardness in beetles.</title>
        <authorList>
            <person name="Anbutsu H."/>
            <person name="Moriyama M."/>
            <person name="Nikoh N."/>
            <person name="Hosokawa T."/>
            <person name="Futahashi R."/>
            <person name="Tanahashi M."/>
            <person name="Meng X.Y."/>
            <person name="Kuriwada T."/>
            <person name="Mori N."/>
            <person name="Oshima K."/>
            <person name="Hattori M."/>
            <person name="Fujie M."/>
            <person name="Satoh N."/>
            <person name="Maeda T."/>
            <person name="Shigenobu S."/>
            <person name="Koga R."/>
            <person name="Fukatsu T."/>
        </authorList>
    </citation>
    <scope>NUCLEOTIDE SEQUENCE [LARGE SCALE GENOMIC DNA]</scope>
    <source>
        <strain evidence="3">NARRFE1</strain>
    </source>
</reference>
<name>A0A2Z5TPI1_9GAMM</name>
<gene>
    <name evidence="2 3" type="primary">def</name>
    <name evidence="3" type="ORF">NARRFE1_01840</name>
</gene>
<comment type="function">
    <text evidence="2">Removes the formyl group from the N-terminal Met of newly synthesized proteins. Requires at least a dipeptide for an efficient rate of reaction. N-terminal L-methionine is a prerequisite for activity but the enzyme has broad specificity at other positions.</text>
</comment>
<dbReference type="SUPFAM" id="SSF56420">
    <property type="entry name" value="Peptide deformylase"/>
    <property type="match status" value="1"/>
</dbReference>
<keyword evidence="2" id="KW-0479">Metal-binding</keyword>
<evidence type="ECO:0000313" key="4">
    <source>
        <dbReference type="Proteomes" id="UP000289537"/>
    </source>
</evidence>
<dbReference type="Gene3D" id="3.90.45.10">
    <property type="entry name" value="Peptide deformylase"/>
    <property type="match status" value="1"/>
</dbReference>
<dbReference type="GO" id="GO:0046872">
    <property type="term" value="F:metal ion binding"/>
    <property type="evidence" value="ECO:0007669"/>
    <property type="project" value="UniProtKB-KW"/>
</dbReference>
<feature type="binding site" evidence="2">
    <location>
        <position position="138"/>
    </location>
    <ligand>
        <name>Fe cation</name>
        <dbReference type="ChEBI" id="CHEBI:24875"/>
    </ligand>
</feature>
<dbReference type="KEGG" id="eor:NARRFE1_01840"/>
<accession>A0A2Z5TPI1</accession>
<dbReference type="PANTHER" id="PTHR10458">
    <property type="entry name" value="PEPTIDE DEFORMYLASE"/>
    <property type="match status" value="1"/>
</dbReference>
<dbReference type="PRINTS" id="PR01576">
    <property type="entry name" value="PDEFORMYLASE"/>
</dbReference>
<dbReference type="OrthoDB" id="9804313at2"/>
<dbReference type="HAMAP" id="MF_00163">
    <property type="entry name" value="Pep_deformylase"/>
    <property type="match status" value="1"/>
</dbReference>
<keyword evidence="2" id="KW-0378">Hydrolase</keyword>
<dbReference type="GO" id="GO:0042586">
    <property type="term" value="F:peptide deformylase activity"/>
    <property type="evidence" value="ECO:0007669"/>
    <property type="project" value="UniProtKB-UniRule"/>
</dbReference>
<keyword evidence="4" id="KW-1185">Reference proteome</keyword>
<sequence length="167" mass="19836">MNILKIIKFPSNILRKKSKKVNKNINKKIILDIKNKLFNTMYYNKGIGLSAIQVNIDLNIIVYDVNNIKNFMINSEIIYKNENIYSYEGCLSIPNIYYEVKRYKNIIVKYEDIDRNINILKIENNNLLSSCIQHEIDHTNGILFIDYLSNIKKFLINKKIKKNNKHY</sequence>
<keyword evidence="2" id="KW-0408">Iron</keyword>
<dbReference type="AlphaFoldDB" id="A0A2Z5TPI1"/>
<dbReference type="RefSeq" id="WP_148708466.1">
    <property type="nucleotide sequence ID" value="NZ_AP018161.1"/>
</dbReference>
<dbReference type="NCBIfam" id="TIGR00079">
    <property type="entry name" value="pept_deformyl"/>
    <property type="match status" value="1"/>
</dbReference>
<dbReference type="PIRSF" id="PIRSF004749">
    <property type="entry name" value="Pep_def"/>
    <property type="match status" value="1"/>
</dbReference>
<feature type="binding site" evidence="2">
    <location>
        <position position="134"/>
    </location>
    <ligand>
        <name>Fe cation</name>
        <dbReference type="ChEBI" id="CHEBI:24875"/>
    </ligand>
</feature>
<organism evidence="3 4">
    <name type="scientific">endosymbiont of Rhynchophorus ferrugineus</name>
    <dbReference type="NCBI Taxonomy" id="1972133"/>
    <lineage>
        <taxon>Bacteria</taxon>
        <taxon>Pseudomonadati</taxon>
        <taxon>Pseudomonadota</taxon>
        <taxon>Gammaproteobacteria</taxon>
        <taxon>Candidatus Nardonella</taxon>
    </lineage>
</organism>
<dbReference type="EMBL" id="AP018161">
    <property type="protein sequence ID" value="BBA85119.1"/>
    <property type="molecule type" value="Genomic_DNA"/>
</dbReference>
<comment type="catalytic activity">
    <reaction evidence="2">
        <text>N-terminal N-formyl-L-methionyl-[peptide] + H2O = N-terminal L-methionyl-[peptide] + formate</text>
        <dbReference type="Rhea" id="RHEA:24420"/>
        <dbReference type="Rhea" id="RHEA-COMP:10639"/>
        <dbReference type="Rhea" id="RHEA-COMP:10640"/>
        <dbReference type="ChEBI" id="CHEBI:15377"/>
        <dbReference type="ChEBI" id="CHEBI:15740"/>
        <dbReference type="ChEBI" id="CHEBI:49298"/>
        <dbReference type="ChEBI" id="CHEBI:64731"/>
        <dbReference type="EC" id="3.5.1.88"/>
    </reaction>
</comment>